<dbReference type="Pfam" id="PF07285">
    <property type="entry name" value="DUF1444"/>
    <property type="match status" value="1"/>
</dbReference>
<keyword evidence="3" id="KW-1185">Reference proteome</keyword>
<gene>
    <name evidence="2" type="ORF">K6Y31_02905</name>
</gene>
<protein>
    <submittedName>
        <fullName evidence="2">DUF1444 family protein</fullName>
    </submittedName>
</protein>
<dbReference type="RefSeq" id="WP_233051343.1">
    <property type="nucleotide sequence ID" value="NZ_JAIMJA010000002.1"/>
</dbReference>
<evidence type="ECO:0000313" key="2">
    <source>
        <dbReference type="EMBL" id="MCE2593761.1"/>
    </source>
</evidence>
<comment type="caution">
    <text evidence="2">The sequence shown here is derived from an EMBL/GenBank/DDBJ whole genome shotgun (WGS) entry which is preliminary data.</text>
</comment>
<evidence type="ECO:0000256" key="1">
    <source>
        <dbReference type="SAM" id="SignalP"/>
    </source>
</evidence>
<evidence type="ECO:0000313" key="3">
    <source>
        <dbReference type="Proteomes" id="UP001201273"/>
    </source>
</evidence>
<accession>A0ABS8W479</accession>
<sequence length="282" mass="32652">MIKNILQVIGLSALLLSHVVFAEQMDKASFQRYVFEYVQHKYDQYDFEKPDEVEIIKLGKIELGLQNLYNLYLQSKTTTTELDGMLGEHFDQLLPELTLSDKSELLSWREAKSQVRPQFSPVEYLDRVELAHRKLDEYVIIAFVLDQENTYRYITTEDLKLWNVTLAELSDIALSNLDESSHKIPMQMFLEQEKFIAIQAMDGYDAARILIPEFRAFVIEKLGEPFFAAFPNRDFLIMWSGDNSAGFKAFASDKAQQSFSEQPYSLTPNIFKVTRSAIEVVQ</sequence>
<dbReference type="Proteomes" id="UP001201273">
    <property type="component" value="Unassembled WGS sequence"/>
</dbReference>
<dbReference type="EMBL" id="JAIMJA010000002">
    <property type="protein sequence ID" value="MCE2593761.1"/>
    <property type="molecule type" value="Genomic_DNA"/>
</dbReference>
<dbReference type="InterPro" id="IPR010838">
    <property type="entry name" value="DUF1444"/>
</dbReference>
<feature type="signal peptide" evidence="1">
    <location>
        <begin position="1"/>
        <end position="22"/>
    </location>
</feature>
<organism evidence="2 3">
    <name type="scientific">Motilimonas cestriensis</name>
    <dbReference type="NCBI Taxonomy" id="2742685"/>
    <lineage>
        <taxon>Bacteria</taxon>
        <taxon>Pseudomonadati</taxon>
        <taxon>Pseudomonadota</taxon>
        <taxon>Gammaproteobacteria</taxon>
        <taxon>Alteromonadales</taxon>
        <taxon>Alteromonadales genera incertae sedis</taxon>
        <taxon>Motilimonas</taxon>
    </lineage>
</organism>
<name>A0ABS8W479_9GAMM</name>
<proteinExistence type="predicted"/>
<keyword evidence="1" id="KW-0732">Signal</keyword>
<reference evidence="2 3" key="1">
    <citation type="journal article" date="2022" name="Environ. Microbiol. Rep.">
        <title>Eco-phylogenetic analyses reveal divergent evolution of vitamin B12 metabolism in the marine bacterial family 'Psychromonadaceae'.</title>
        <authorList>
            <person name="Jin X."/>
            <person name="Yang Y."/>
            <person name="Cao H."/>
            <person name="Gao B."/>
            <person name="Zhao Z."/>
        </authorList>
    </citation>
    <scope>NUCLEOTIDE SEQUENCE [LARGE SCALE GENOMIC DNA]</scope>
    <source>
        <strain evidence="2 3">MKS20</strain>
    </source>
</reference>
<feature type="chain" id="PRO_5046506831" evidence="1">
    <location>
        <begin position="23"/>
        <end position="282"/>
    </location>
</feature>